<gene>
    <name evidence="4" type="ORF">VE01_03153</name>
</gene>
<dbReference type="Gene3D" id="3.90.180.10">
    <property type="entry name" value="Medium-chain alcohol dehydrogenases, catalytic domain"/>
    <property type="match status" value="1"/>
</dbReference>
<dbReference type="AlphaFoldDB" id="A0A1B8GR33"/>
<dbReference type="CDD" id="cd05276">
    <property type="entry name" value="p53_inducible_oxidoreductase"/>
    <property type="match status" value="1"/>
</dbReference>
<dbReference type="Gene3D" id="3.40.50.720">
    <property type="entry name" value="NAD(P)-binding Rossmann-like Domain"/>
    <property type="match status" value="1"/>
</dbReference>
<reference evidence="5" key="2">
    <citation type="journal article" date="2018" name="Nat. Commun.">
        <title>Extreme sensitivity to ultraviolet light in the fungal pathogen causing white-nose syndrome of bats.</title>
        <authorList>
            <person name="Palmer J.M."/>
            <person name="Drees K.P."/>
            <person name="Foster J.T."/>
            <person name="Lindner D.L."/>
        </authorList>
    </citation>
    <scope>NUCLEOTIDE SEQUENCE [LARGE SCALE GENOMIC DNA]</scope>
    <source>
        <strain evidence="5">UAMH 10579</strain>
    </source>
</reference>
<dbReference type="PANTHER" id="PTHR48106:SF18">
    <property type="entry name" value="QUINONE OXIDOREDUCTASE PIG3"/>
    <property type="match status" value="1"/>
</dbReference>
<sequence>MKAVGIKNGRGNADAFFIDDNVPDPIVSSGRILVAIKAFGLNRMDIMQREDKYPYPLLPESGKILGVEFSGLVEEVGPDCTSNFKVGDKVFGLAYGGAYAQKISVSEKMIMHIPDTMSFETAAGIPETYFTAIQAIHLVGGLEPGQTVLIHAGASGVGQAAIQVAKLGGASKVIVTAGTDAKCDLCRSLGADVAVNYRTEKFADVVERETAGAGINLIIDLVGQNYWHANTASAAKEGKIVLVAAMSGSIIEAFDLRALLNKRLWVLATTLRTRDSTYQGKLRDKFVEVALDNLRLGRMRITVDKVFPWSEIAEAHKRMEANTNAGKLICVVE</sequence>
<evidence type="ECO:0000313" key="4">
    <source>
        <dbReference type="EMBL" id="OBT98284.1"/>
    </source>
</evidence>
<dbReference type="InterPro" id="IPR014189">
    <property type="entry name" value="Quinone_OxRdtase_PIG3"/>
</dbReference>
<proteinExistence type="predicted"/>
<name>A0A1B8GR33_9PEZI</name>
<keyword evidence="5" id="KW-1185">Reference proteome</keyword>
<keyword evidence="1" id="KW-0521">NADP</keyword>
<dbReference type="Pfam" id="PF00107">
    <property type="entry name" value="ADH_zinc_N"/>
    <property type="match status" value="1"/>
</dbReference>
<dbReference type="GO" id="GO:0070402">
    <property type="term" value="F:NADPH binding"/>
    <property type="evidence" value="ECO:0007669"/>
    <property type="project" value="TreeGrafter"/>
</dbReference>
<dbReference type="Proteomes" id="UP000091956">
    <property type="component" value="Unassembled WGS sequence"/>
</dbReference>
<dbReference type="OrthoDB" id="203908at2759"/>
<dbReference type="EMBL" id="KV460217">
    <property type="protein sequence ID" value="OBT98284.1"/>
    <property type="molecule type" value="Genomic_DNA"/>
</dbReference>
<dbReference type="GeneID" id="28836539"/>
<accession>A0A1B8GR33</accession>
<dbReference type="SUPFAM" id="SSF51735">
    <property type="entry name" value="NAD(P)-binding Rossmann-fold domains"/>
    <property type="match status" value="1"/>
</dbReference>
<dbReference type="InterPro" id="IPR020843">
    <property type="entry name" value="ER"/>
</dbReference>
<dbReference type="InterPro" id="IPR011032">
    <property type="entry name" value="GroES-like_sf"/>
</dbReference>
<keyword evidence="2" id="KW-0560">Oxidoreductase</keyword>
<dbReference type="InterPro" id="IPR036291">
    <property type="entry name" value="NAD(P)-bd_dom_sf"/>
</dbReference>
<reference evidence="4 5" key="1">
    <citation type="submission" date="2016-03" db="EMBL/GenBank/DDBJ databases">
        <title>Comparative genomics of Pseudogymnoascus destructans, the fungus causing white-nose syndrome of bats.</title>
        <authorList>
            <person name="Palmer J.M."/>
            <person name="Drees K.P."/>
            <person name="Foster J.T."/>
            <person name="Lindner D.L."/>
        </authorList>
    </citation>
    <scope>NUCLEOTIDE SEQUENCE [LARGE SCALE GENOMIC DNA]</scope>
    <source>
        <strain evidence="4 5">UAMH 10579</strain>
    </source>
</reference>
<dbReference type="Pfam" id="PF08240">
    <property type="entry name" value="ADH_N"/>
    <property type="match status" value="1"/>
</dbReference>
<dbReference type="InterPro" id="IPR013154">
    <property type="entry name" value="ADH-like_N"/>
</dbReference>
<dbReference type="NCBIfam" id="TIGR02824">
    <property type="entry name" value="quinone_pig3"/>
    <property type="match status" value="1"/>
</dbReference>
<dbReference type="SUPFAM" id="SSF50129">
    <property type="entry name" value="GroES-like"/>
    <property type="match status" value="1"/>
</dbReference>
<dbReference type="PANTHER" id="PTHR48106">
    <property type="entry name" value="QUINONE OXIDOREDUCTASE PIG3-RELATED"/>
    <property type="match status" value="1"/>
</dbReference>
<evidence type="ECO:0000256" key="2">
    <source>
        <dbReference type="ARBA" id="ARBA00023002"/>
    </source>
</evidence>
<protein>
    <recommendedName>
        <fullName evidence="3">Enoyl reductase (ER) domain-containing protein</fullName>
    </recommendedName>
</protein>
<evidence type="ECO:0000313" key="5">
    <source>
        <dbReference type="Proteomes" id="UP000091956"/>
    </source>
</evidence>
<feature type="domain" description="Enoyl reductase (ER)" evidence="3">
    <location>
        <begin position="11"/>
        <end position="330"/>
    </location>
</feature>
<dbReference type="InterPro" id="IPR013149">
    <property type="entry name" value="ADH-like_C"/>
</dbReference>
<dbReference type="GO" id="GO:0016651">
    <property type="term" value="F:oxidoreductase activity, acting on NAD(P)H"/>
    <property type="evidence" value="ECO:0007669"/>
    <property type="project" value="TreeGrafter"/>
</dbReference>
<evidence type="ECO:0000259" key="3">
    <source>
        <dbReference type="SMART" id="SM00829"/>
    </source>
</evidence>
<evidence type="ECO:0000256" key="1">
    <source>
        <dbReference type="ARBA" id="ARBA00022857"/>
    </source>
</evidence>
<dbReference type="STRING" id="342668.A0A1B8GR33"/>
<organism evidence="4 5">
    <name type="scientific">Pseudogymnoascus verrucosus</name>
    <dbReference type="NCBI Taxonomy" id="342668"/>
    <lineage>
        <taxon>Eukaryota</taxon>
        <taxon>Fungi</taxon>
        <taxon>Dikarya</taxon>
        <taxon>Ascomycota</taxon>
        <taxon>Pezizomycotina</taxon>
        <taxon>Leotiomycetes</taxon>
        <taxon>Thelebolales</taxon>
        <taxon>Thelebolaceae</taxon>
        <taxon>Pseudogymnoascus</taxon>
    </lineage>
</organism>
<dbReference type="SMART" id="SM00829">
    <property type="entry name" value="PKS_ER"/>
    <property type="match status" value="1"/>
</dbReference>
<dbReference type="RefSeq" id="XP_018132017.1">
    <property type="nucleotide sequence ID" value="XM_018272651.2"/>
</dbReference>